<feature type="compositionally biased region" description="Polar residues" evidence="1">
    <location>
        <begin position="2317"/>
        <end position="2336"/>
    </location>
</feature>
<feature type="compositionally biased region" description="Low complexity" evidence="1">
    <location>
        <begin position="244"/>
        <end position="260"/>
    </location>
</feature>
<evidence type="ECO:0000256" key="1">
    <source>
        <dbReference type="SAM" id="MobiDB-lite"/>
    </source>
</evidence>
<feature type="region of interest" description="Disordered" evidence="1">
    <location>
        <begin position="2457"/>
        <end position="2489"/>
    </location>
</feature>
<feature type="region of interest" description="Disordered" evidence="1">
    <location>
        <begin position="2939"/>
        <end position="2959"/>
    </location>
</feature>
<feature type="compositionally biased region" description="Polar residues" evidence="1">
    <location>
        <begin position="1118"/>
        <end position="1134"/>
    </location>
</feature>
<feature type="compositionally biased region" description="Low complexity" evidence="1">
    <location>
        <begin position="625"/>
        <end position="637"/>
    </location>
</feature>
<feature type="compositionally biased region" description="Basic and acidic residues" evidence="1">
    <location>
        <begin position="1"/>
        <end position="23"/>
    </location>
</feature>
<feature type="region of interest" description="Disordered" evidence="1">
    <location>
        <begin position="4058"/>
        <end position="4124"/>
    </location>
</feature>
<keyword evidence="3" id="KW-1185">Reference proteome</keyword>
<feature type="region of interest" description="Disordered" evidence="1">
    <location>
        <begin position="4155"/>
        <end position="4197"/>
    </location>
</feature>
<feature type="compositionally biased region" description="Polar residues" evidence="1">
    <location>
        <begin position="729"/>
        <end position="738"/>
    </location>
</feature>
<feature type="compositionally biased region" description="Polar residues" evidence="1">
    <location>
        <begin position="916"/>
        <end position="937"/>
    </location>
</feature>
<feature type="region of interest" description="Disordered" evidence="1">
    <location>
        <begin position="2213"/>
        <end position="2264"/>
    </location>
</feature>
<feature type="region of interest" description="Disordered" evidence="1">
    <location>
        <begin position="2683"/>
        <end position="2705"/>
    </location>
</feature>
<dbReference type="EMBL" id="BLXT01000722">
    <property type="protein sequence ID" value="GFN79670.1"/>
    <property type="molecule type" value="Genomic_DNA"/>
</dbReference>
<reference evidence="2 3" key="1">
    <citation type="journal article" date="2021" name="Elife">
        <title>Chloroplast acquisition without the gene transfer in kleptoplastic sea slugs, Plakobranchus ocellatus.</title>
        <authorList>
            <person name="Maeda T."/>
            <person name="Takahashi S."/>
            <person name="Yoshida T."/>
            <person name="Shimamura S."/>
            <person name="Takaki Y."/>
            <person name="Nagai Y."/>
            <person name="Toyoda A."/>
            <person name="Suzuki Y."/>
            <person name="Arimoto A."/>
            <person name="Ishii H."/>
            <person name="Satoh N."/>
            <person name="Nishiyama T."/>
            <person name="Hasebe M."/>
            <person name="Maruyama T."/>
            <person name="Minagawa J."/>
            <person name="Obokata J."/>
            <person name="Shigenobu S."/>
        </authorList>
    </citation>
    <scope>NUCLEOTIDE SEQUENCE [LARGE SCALE GENOMIC DNA]</scope>
</reference>
<name>A0AAV3XXI1_9GAST</name>
<feature type="compositionally biased region" description="Polar residues" evidence="1">
    <location>
        <begin position="2238"/>
        <end position="2264"/>
    </location>
</feature>
<sequence length="4462" mass="479030">MEGCSKDGTGHGKSTEKTVEKTGRTSHVRKSCRSRKKSKRALDGADYDAGEVPDVPTKKKKKGGKRIKIKKSRKDVSESGRPFVCSLCETKCSNPSKIKGKNGPVYKEKDGRSLQLCVDCAIAINHTENKGPSQEQRQQFEEEGRQFGQHLANYLGDGEATRLYCSFYATRQCGCIQNFISGVSHSKRKKCTFSDPDIPSLLPEECMDPPDDKADKAQRATYLLQLLKESKNRKKVQRTKRSRTSSNQSVSSVRSVDSQSGGETDTGSTSNAVTNQQGELDPSTVSQKRLENFILVHRAKLKKIGICERGCQRVLCYSNNFLHKKSVFGKEARLQRTKGRAALGQLDPVEDLPGITCCEKLCVKFAELKPGKVAQWRQQAQQSQRESWRVISEMLASRHITGGPQHACCRFISLVTGCCLATVRKVYAETLLSKGQMVEREHGLRFHWRRQKQSLSESSTTDPVKPESRKKQKTEIPHSSASLSSPSSCGSNDPQKTVILVTGPQRSTCTSQGPSVNLSRLSQTGKHQVFLKQDTSMASAKVVVSSLELPPASQRLLIAPSEIAVNPTPSQPATPSMQVPTTSQFSSPSIPRSQGIRLPSSAHSHFPPLLLSYIQGPSTLATATTTIPTTTVRSSATSEISPSKNTDVDENAPVLPVSHMEMQKQSSFTPSSNSNQAKQSLTSMSPNNYEVKQGNLPLASASTKRHTPLQTDNLGEGQHDQVLNASFSSQSTPSQLMNSPGHGKGPNNKDVEDQAPHLCAEPLSSQIQLTNSSSALVKPLRIVNSVMGSEENCSSSLKQSIHPDDQVMPLTLNKSRPSKRDELAPQMSFSPSLNTPLNQPEQQSNTDHMQSSAKNIHPNSCSPDGEQEANVDHEQSPYEATNRHPRSETELKHLGSKLEACGNFQQNMQQQSSIQPGSQVKLSHVSSDHQPTPSSYQHKQENRNDQMPHDASPQQSQQPQILGQQDFTLITVLENGVQKLYLVPKNPPSSLSSSVLTPSLLPLPPMAIPLDSSLIAQRQPTSLSLPMPASTDGLVCLPKSQTPSETLASGANICSLSSSINTTTTAITESTNAQEPKLISSGGILNKSQASGFLAASEYSLLSSNASRATSPVTSHSLNCVQSQGSKSPGSISAGSLPVSSEPRVSAVVQAETHKRAPFQNYDAGILIQDQSNQANKPRECASGEMILSQPGRSAPPTLTSQIKTFSKSKAYDSVQNLLLESSENVGNRRNRELEFYNRDLQSKQTHSTVSPNEAYNRAVGSSQVQHHNIESQIVPTVNEHAQNRTVPSKPDTQAVAALKPSECSVSEAEGSSSAGPHYVARSEHFGASPSVDGTGITSELIFSQVTCSPSSYVFDALSDSPVSSLHMSHILNDMLSSSRRLSFSSHPASSSHAQITLPSPDIFSKIMFPLTRSGSSSSSRQSPVTLPTTSSYIVSAAASLLSQSQSSVSHCTDDVFPALTTTTSPVCGNEPRKCPTLKCDTHTTPSVFDTQPAPAPCISNQYSFISVNSSQAADLTATTESSQRKLSSAPTIPRIICLPGQQSTNASKTEDQQASHIHRAPQVTCLSEGHTLMHQLEVRPTPASIPTSSLSSGQVLGKHTTAVEKTVRPPGRLLLETLLSSDSSFNEPAAVQALHLKETVKVSEGPSVSANVQPPRAVSANLVPPNTQATGDTNSADGQVGSCALDHTSMRINEPCGTLSSQTGSKTELLRASTNPSGEQPLFARTKIISGARPHVGQFSVSNVSLSNARIPSAGGGLQPVTASSECQIANTSISVPSQQVIASTNASSGKGISPHVPDKHRQNLSCQQNNEFEGLKQQESHQAASNEKTFVSALVNEVQNICSENVTSTAHQCAERNLLISHLTPTSQTSSRGFIPQQSHHTLEENQQGSEACVTVSVQNSPAANWTQAHGIASISQEGNQAQADALPLQLNDNAILKILGFPQELQNFDQSTSGAATSCVMSLPGHGIFGQTVQVNSAGGQRQLVLLPQLPDPKYEPQQQKQAVQQQPLAQNFQSSGGVTQTANVTVKIQDQQVAQPAASSPANLNIFGLTQTTTDRANSKGAVESSVTPITSDDAVWMTVPIAQPQRGNVSAISSKPPKQRRLMPKLAPTAQVAKAQPKSTLMLVPDQSGFPSLPLSQIDPAGLSGLAPGQTIQLRPIVPQADLNSPAGSNPIILNTTQKLLVQALPGQSQELSPAQTGLMLVTIPSGAQGHTQRQSASAPAQDSSKQSKETIKVSSNVYQGLQSTEPSSQQAVSHASISQQADIPLQPLRQAVENHLLKPAQPPVQPNKTSVYLNSSQVEKHPRASLGSAEVASTMSITSQNPLSTSDSSGCQAVPAVVMSPASCPTPSKGTESSAPGHDLDSANVSLLTTSGQGMETTEKLLELPQDHDKSGPNQALVGQELPLATFNLLEKESPQLSRLLQHLGYSKDHKLILANDSSASVILPSVSLQQQQHHHHHQRVAQPNKTGGNGIGSSETSALPSGRRITSINSRAEADVSCEGKHIAPNLTSEFSGSSCPKADLFSALPGAINLNVCTAASQEIPLKPNVAADQQRQKLNSLLPHNEEKAGPGQEGLARVSCQDYEVIDLTDDNHEEIVTSCAERENLASNLLFKELSKSVGEMNALPAACQIAVRSSESGAKPEKLKFIGNHQPHFMQGKQCEDLRFVSYQSLQTPPKFRTAQQTQKQNELQAQETTESTRAFEPSFTAASEQLSLKFSQQLPVSLPVLSALSAGLPQATGVSNMVLLMPLKAPVEQRITGIANADQGQSPSSCLSGPTLQASCSQPSLPTSISVSAVSVPHQDLSQVMCVLNETLAARSQESASFLPGECLTNSSLSTRHTQSGVIEGTTSPRVSFSQTLKTVLSTSNCHSATVQSAPEKHLPSSTSFLSHNLKAVPSTICGVGQTGQMKSSSISRPSSIPICVAATRPVMSPGQAPTFRRTSNTPTDAVGPPNITIVSPSGSSSALLLKFNSAPTLASVLPSSVHHTAPQTSTSTSHTTELRLTTHCATPPSSLRTSATALHTNCESDSTLASGDIEPQGISSLASCTASSHETISCKLPLHSVRPENKSAGSILPSVSSQDNSIEAFKQRLLQNHLNPDLKKSNKSRKRCTKTVNDLLKMSSTQLQAEKTQSGTPENGARDSSKSKDSAAAKMLAAPRDSPGVVLMTKPGCSSQPAGEASSTEVHESGGYDRSVSTSVTGSESVSLTLAEALQARAEAHVRQQQNLQNLHPSSDTIAGPASAPSLLLSRSDDDAVVVGGHLSDPRNDRQMGLQATRHAQAVSDSRKRACELHQAGPSGNVVKARALDMDQLDVRTSGDAHYFRKEQLTSYSNTKEMSSLERGSNLADKPKDIVQSQNPTARYNESKESFTTKGCFPAQHPMLAHILFNNMESLPYLEAPTSVQTVTQQPKKHAQSSGQWLENCYSSAGAEGGVDMMQLPHTIAIKNYTARAPPAYEEATRGAKDHVGKIHPKTSKPLKSDPQGAQQTVSLVRGSKDLEAPVHNHDRIHKIIDDIYTPPLGQTHVTGCHPAVKEKHHNMTSSKQESNVEFGLPFSSSADVLKVRKVKLDIEADHNLAMLQHFPAHEWKIPGAQRKLPNKGKASANLKRVQFSDVISKEKSKLGSERPADNADFLGQAETGVKKVNKASWSYAAETDSEEADHASAVHVGASQEQVSGKHHVSKQSKRGEHTEVKQHHNLSYVDYRRLLSEDTLKPTPTTKPLSAVKHHVVKERQQIASIRKLEEVPGRLPNKLHHESAGVEDTCQMGSGGSHEAAGLDQASHSLKDGGSVLDNVGYSLGGSESRPTSFKIISPQGYSKLSRQRLLSTTSSESSCSPQVESRQFPPQQQSVHQQNFHQLSAMGKTDFLPLTITTFSPRLYNKSSKAGSDDKVSDDTYGSGHYEKDSQRTFQNPPLDRQVSQSPVLRHNVIQADYELSQQMKQNGAVLLSNVDTPQPQQHEHVKPALTQARLVDHESMLMLSPYRPGSMAASEEEGISLRALTHSPSNSSINSVGSADVAVATATAMDGTFERICHLMEGNCKLTSQNEMLRRKVTKAEQQQAERFQQQHHHGLAPAPTPGAASIDSEESIAGNEQDRLSSPFSNGSFQSNSAHPSSAGWEINTSDIGIISSSQVRRNKHPSSSSVLKHLITPEQDMLTEDDPTLALPSLGNRRRHLSSGLRQPACDDSNSYQDLRMGRGSIAPASPSSFVTTKMGSPYSESVLHELLRNNIGNYYEDPLVSSSSIIRPPSQLDLFEISVNTQGSSLEANQFRHRYPSSNELKQISTSGSSMHHQGADPESSVDGLRPRNLSSSMGLHFVPDQDHMLASAAMLDSFQRQRNPSSSSIKDGGGNGNGNGNRSRNPSSSSMIRTWYLSEVLPTYGAVRSRNPSGSSNRRSRPGSSSSDRDFSILNSADDFFADISHTRSRNSSGDSNLEPSVYVPIDYQLYFPSKQYNH</sequence>
<feature type="region of interest" description="Disordered" evidence="1">
    <location>
        <begin position="3128"/>
        <end position="3205"/>
    </location>
</feature>
<feature type="compositionally biased region" description="Basic and acidic residues" evidence="1">
    <location>
        <begin position="3693"/>
        <end position="3702"/>
    </location>
</feature>
<feature type="compositionally biased region" description="Polar residues" evidence="1">
    <location>
        <begin position="453"/>
        <end position="462"/>
    </location>
</feature>
<feature type="compositionally biased region" description="Basic and acidic residues" evidence="1">
    <location>
        <begin position="870"/>
        <end position="891"/>
    </location>
</feature>
<feature type="region of interest" description="Disordered" evidence="1">
    <location>
        <begin position="1118"/>
        <end position="1139"/>
    </location>
</feature>
<feature type="compositionally biased region" description="Polar residues" evidence="1">
    <location>
        <begin position="567"/>
        <end position="592"/>
    </location>
</feature>
<feature type="compositionally biased region" description="Basic residues" evidence="1">
    <location>
        <begin position="24"/>
        <end position="39"/>
    </location>
</feature>
<feature type="region of interest" description="Disordered" evidence="1">
    <location>
        <begin position="1"/>
        <end position="74"/>
    </location>
</feature>
<comment type="caution">
    <text evidence="2">The sequence shown here is derived from an EMBL/GenBank/DDBJ whole genome shotgun (WGS) entry which is preliminary data.</text>
</comment>
<organism evidence="2 3">
    <name type="scientific">Plakobranchus ocellatus</name>
    <dbReference type="NCBI Taxonomy" id="259542"/>
    <lineage>
        <taxon>Eukaryota</taxon>
        <taxon>Metazoa</taxon>
        <taxon>Spiralia</taxon>
        <taxon>Lophotrochozoa</taxon>
        <taxon>Mollusca</taxon>
        <taxon>Gastropoda</taxon>
        <taxon>Heterobranchia</taxon>
        <taxon>Euthyneura</taxon>
        <taxon>Panpulmonata</taxon>
        <taxon>Sacoglossa</taxon>
        <taxon>Placobranchoidea</taxon>
        <taxon>Plakobranchidae</taxon>
        <taxon>Plakobranchus</taxon>
    </lineage>
</organism>
<feature type="region of interest" description="Disordered" evidence="1">
    <location>
        <begin position="565"/>
        <end position="601"/>
    </location>
</feature>
<feature type="region of interest" description="Disordered" evidence="1">
    <location>
        <begin position="4342"/>
        <end position="4372"/>
    </location>
</feature>
<feature type="region of interest" description="Disordered" evidence="1">
    <location>
        <begin position="625"/>
        <end position="692"/>
    </location>
</feature>
<feature type="compositionally biased region" description="Low complexity" evidence="1">
    <location>
        <begin position="4363"/>
        <end position="4372"/>
    </location>
</feature>
<feature type="region of interest" description="Disordered" evidence="1">
    <location>
        <begin position="2348"/>
        <end position="2370"/>
    </location>
</feature>
<feature type="region of interest" description="Disordered" evidence="1">
    <location>
        <begin position="908"/>
        <end position="960"/>
    </location>
</feature>
<feature type="region of interest" description="Disordered" evidence="1">
    <location>
        <begin position="4389"/>
        <end position="4414"/>
    </location>
</feature>
<evidence type="ECO:0000313" key="3">
    <source>
        <dbReference type="Proteomes" id="UP000735302"/>
    </source>
</evidence>
<feature type="region of interest" description="Disordered" evidence="1">
    <location>
        <begin position="232"/>
        <end position="283"/>
    </location>
</feature>
<feature type="region of interest" description="Disordered" evidence="1">
    <location>
        <begin position="449"/>
        <end position="496"/>
    </location>
</feature>
<feature type="compositionally biased region" description="Polar residues" evidence="1">
    <location>
        <begin position="2468"/>
        <end position="2489"/>
    </location>
</feature>
<feature type="compositionally biased region" description="Polar residues" evidence="1">
    <location>
        <begin position="3128"/>
        <end position="3143"/>
    </location>
</feature>
<proteinExistence type="predicted"/>
<feature type="compositionally biased region" description="Basic and acidic residues" evidence="1">
    <location>
        <begin position="3146"/>
        <end position="3157"/>
    </location>
</feature>
<feature type="compositionally biased region" description="Polar residues" evidence="1">
    <location>
        <begin position="2349"/>
        <end position="2360"/>
    </location>
</feature>
<feature type="compositionally biased region" description="Basic residues" evidence="1">
    <location>
        <begin position="232"/>
        <end position="243"/>
    </location>
</feature>
<feature type="region of interest" description="Disordered" evidence="1">
    <location>
        <begin position="3757"/>
        <end position="3782"/>
    </location>
</feature>
<feature type="region of interest" description="Disordered" evidence="1">
    <location>
        <begin position="3886"/>
        <end position="3929"/>
    </location>
</feature>
<feature type="compositionally biased region" description="Basic residues" evidence="1">
    <location>
        <begin position="58"/>
        <end position="73"/>
    </location>
</feature>
<feature type="compositionally biased region" description="Polar residues" evidence="1">
    <location>
        <begin position="827"/>
        <end position="862"/>
    </location>
</feature>
<feature type="compositionally biased region" description="Polar residues" evidence="1">
    <location>
        <begin position="2214"/>
        <end position="2230"/>
    </location>
</feature>
<feature type="region of interest" description="Disordered" evidence="1">
    <location>
        <begin position="3828"/>
        <end position="3860"/>
    </location>
</feature>
<gene>
    <name evidence="2" type="ORF">PoB_000617600</name>
</gene>
<accession>A0AAV3XXI1</accession>
<evidence type="ECO:0000313" key="2">
    <source>
        <dbReference type="EMBL" id="GFN79670.1"/>
    </source>
</evidence>
<feature type="compositionally biased region" description="Basic and acidic residues" evidence="1">
    <location>
        <begin position="938"/>
        <end position="948"/>
    </location>
</feature>
<feature type="region of interest" description="Disordered" evidence="1">
    <location>
        <begin position="729"/>
        <end position="753"/>
    </location>
</feature>
<feature type="compositionally biased region" description="Polar residues" evidence="1">
    <location>
        <begin position="3914"/>
        <end position="3929"/>
    </location>
</feature>
<feature type="region of interest" description="Disordered" evidence="1">
    <location>
        <begin position="794"/>
        <end position="891"/>
    </location>
</feature>
<feature type="compositionally biased region" description="Polar residues" evidence="1">
    <location>
        <begin position="3178"/>
        <end position="3190"/>
    </location>
</feature>
<feature type="compositionally biased region" description="Low complexity" evidence="1">
    <location>
        <begin position="479"/>
        <end position="491"/>
    </location>
</feature>
<protein>
    <submittedName>
        <fullName evidence="2">Uncharacterized protein</fullName>
    </submittedName>
</protein>
<feature type="compositionally biased region" description="Polar residues" evidence="1">
    <location>
        <begin position="4288"/>
        <end position="4298"/>
    </location>
</feature>
<feature type="compositionally biased region" description="Basic and acidic residues" evidence="1">
    <location>
        <begin position="464"/>
        <end position="476"/>
    </location>
</feature>
<feature type="region of interest" description="Disordered" evidence="1">
    <location>
        <begin position="2302"/>
        <end position="2336"/>
    </location>
</feature>
<feature type="compositionally biased region" description="Polar residues" evidence="1">
    <location>
        <begin position="261"/>
        <end position="283"/>
    </location>
</feature>
<feature type="region of interest" description="Disordered" evidence="1">
    <location>
        <begin position="3236"/>
        <end position="3255"/>
    </location>
</feature>
<feature type="compositionally biased region" description="Polar residues" evidence="1">
    <location>
        <begin position="4104"/>
        <end position="4120"/>
    </location>
</feature>
<feature type="compositionally biased region" description="Low complexity" evidence="1">
    <location>
        <begin position="4391"/>
        <end position="4409"/>
    </location>
</feature>
<feature type="region of interest" description="Disordered" evidence="1">
    <location>
        <begin position="3677"/>
        <end position="3704"/>
    </location>
</feature>
<feature type="compositionally biased region" description="Polar residues" evidence="1">
    <location>
        <begin position="663"/>
        <end position="690"/>
    </location>
</feature>
<feature type="region of interest" description="Disordered" evidence="1">
    <location>
        <begin position="4288"/>
        <end position="4322"/>
    </location>
</feature>
<dbReference type="Proteomes" id="UP000735302">
    <property type="component" value="Unassembled WGS sequence"/>
</dbReference>